<reference evidence="1" key="1">
    <citation type="submission" date="2020-01" db="EMBL/GenBank/DDBJ databases">
        <title>Insect and environment-associated Actinomycetes.</title>
        <authorList>
            <person name="Currrie C."/>
            <person name="Chevrette M."/>
            <person name="Carlson C."/>
            <person name="Stubbendieck R."/>
            <person name="Wendt-Pienkowski E."/>
        </authorList>
    </citation>
    <scope>NUCLEOTIDE SEQUENCE</scope>
    <source>
        <strain evidence="1">SID14436</strain>
    </source>
</reference>
<proteinExistence type="predicted"/>
<dbReference type="Gene3D" id="1.10.600.10">
    <property type="entry name" value="Farnesyl Diphosphate Synthase"/>
    <property type="match status" value="1"/>
</dbReference>
<dbReference type="InterPro" id="IPR008949">
    <property type="entry name" value="Isoprenoid_synthase_dom_sf"/>
</dbReference>
<organism evidence="1">
    <name type="scientific">Streptomyces sp. SID14436</name>
    <dbReference type="NCBI Taxonomy" id="2706070"/>
    <lineage>
        <taxon>Bacteria</taxon>
        <taxon>Bacillati</taxon>
        <taxon>Actinomycetota</taxon>
        <taxon>Actinomycetes</taxon>
        <taxon>Kitasatosporales</taxon>
        <taxon>Streptomycetaceae</taxon>
        <taxon>Streptomyces</taxon>
    </lineage>
</organism>
<accession>A0A6G3R0E5</accession>
<comment type="caution">
    <text evidence="1">The sequence shown here is derived from an EMBL/GenBank/DDBJ whole genome shotgun (WGS) entry which is preliminary data.</text>
</comment>
<sequence>MPPTLRPARWALWAAASVLDDDLADQQDVAPAERAARVRAWTAALHRDPAAGTSTAPVRHALVDTALRRHGDLSGLHGAMANTRDDTRGRHFLDDLTDRVPGGLSLRRT</sequence>
<evidence type="ECO:0000313" key="1">
    <source>
        <dbReference type="EMBL" id="NEA89218.1"/>
    </source>
</evidence>
<dbReference type="AlphaFoldDB" id="A0A6G3R0E5"/>
<gene>
    <name evidence="1" type="ORF">G3I53_25025</name>
</gene>
<dbReference type="SUPFAM" id="SSF48576">
    <property type="entry name" value="Terpenoid synthases"/>
    <property type="match status" value="1"/>
</dbReference>
<evidence type="ECO:0008006" key="2">
    <source>
        <dbReference type="Google" id="ProtNLM"/>
    </source>
</evidence>
<name>A0A6G3R0E5_9ACTN</name>
<dbReference type="EMBL" id="JAAGMD010000699">
    <property type="protein sequence ID" value="NEA89218.1"/>
    <property type="molecule type" value="Genomic_DNA"/>
</dbReference>
<protein>
    <recommendedName>
        <fullName evidence="2">Phytoene synthase</fullName>
    </recommendedName>
</protein>